<comment type="similarity">
    <text evidence="2">Belongs to the SUA5 family.</text>
</comment>
<comment type="subcellular location">
    <subcellularLocation>
        <location evidence="1">Cytoplasm</location>
    </subcellularLocation>
</comment>
<dbReference type="InterPro" id="IPR010923">
    <property type="entry name" value="T(6)A37_SUA5"/>
</dbReference>
<sequence>MKNQCHIYSNSNDDLNKAADKIIQNKLIIFPSETVYGLGANALSDEAIRKIYEIKKRPTTNPLIVHCLGIHDSLTLCNLSQMEEVIFKQLATKFWPGPLTMVVRSKNIVSKLVTAGSEFIAIRVPNQKTTLNFIKKCGVPIAAPSANISGKVSCTTIEHLKNYFNSKNIGIIDDDNYISKYGVESTVIKINNNSITILRPGTITKNDIQRSLNDLDQSFIVSYQESNNIDSSSPGQNISHYCPDKPVFILNIVNIDLKYNDSSLKEELSEKTGQYFKNCVLIDFNSLCFKYRDKFLGYVDLSKNGDFKEALYNVYNVFHQINSLDCDKVYIYNFKFIEKELNTTLWNRLWRAAEGKEIAVPESFLV</sequence>
<dbReference type="Gene3D" id="3.90.870.10">
    <property type="entry name" value="DHBP synthase"/>
    <property type="match status" value="1"/>
</dbReference>
<evidence type="ECO:0000256" key="5">
    <source>
        <dbReference type="ARBA" id="ARBA00022490"/>
    </source>
</evidence>
<keyword evidence="8" id="KW-0548">Nucleotidyltransferase</keyword>
<dbReference type="GO" id="GO:0008033">
    <property type="term" value="P:tRNA processing"/>
    <property type="evidence" value="ECO:0007669"/>
    <property type="project" value="UniProtKB-KW"/>
</dbReference>
<keyword evidence="10" id="KW-0067">ATP-binding</keyword>
<dbReference type="GO" id="GO:0000049">
    <property type="term" value="F:tRNA binding"/>
    <property type="evidence" value="ECO:0007669"/>
    <property type="project" value="TreeGrafter"/>
</dbReference>
<comment type="catalytic activity">
    <reaction evidence="12">
        <text>L-threonine + hydrogencarbonate + ATP = L-threonylcarbamoyladenylate + diphosphate + H2O</text>
        <dbReference type="Rhea" id="RHEA:36407"/>
        <dbReference type="ChEBI" id="CHEBI:15377"/>
        <dbReference type="ChEBI" id="CHEBI:17544"/>
        <dbReference type="ChEBI" id="CHEBI:30616"/>
        <dbReference type="ChEBI" id="CHEBI:33019"/>
        <dbReference type="ChEBI" id="CHEBI:57926"/>
        <dbReference type="ChEBI" id="CHEBI:73682"/>
        <dbReference type="EC" id="2.7.7.87"/>
    </reaction>
</comment>
<dbReference type="InterPro" id="IPR006070">
    <property type="entry name" value="Sua5-like_dom"/>
</dbReference>
<evidence type="ECO:0000256" key="11">
    <source>
        <dbReference type="ARBA" id="ARBA00029774"/>
    </source>
</evidence>
<evidence type="ECO:0000256" key="6">
    <source>
        <dbReference type="ARBA" id="ARBA00022679"/>
    </source>
</evidence>
<dbReference type="Pfam" id="PF03481">
    <property type="entry name" value="Sua5_C"/>
    <property type="match status" value="1"/>
</dbReference>
<evidence type="ECO:0000259" key="13">
    <source>
        <dbReference type="PROSITE" id="PS51163"/>
    </source>
</evidence>
<keyword evidence="5" id="KW-0963">Cytoplasm</keyword>
<evidence type="ECO:0000313" key="14">
    <source>
        <dbReference type="EMBL" id="QHU35232.1"/>
    </source>
</evidence>
<evidence type="ECO:0000256" key="9">
    <source>
        <dbReference type="ARBA" id="ARBA00022741"/>
    </source>
</evidence>
<dbReference type="GO" id="GO:0005737">
    <property type="term" value="C:cytoplasm"/>
    <property type="evidence" value="ECO:0007669"/>
    <property type="project" value="UniProtKB-SubCell"/>
</dbReference>
<feature type="domain" description="YrdC-like" evidence="13">
    <location>
        <begin position="12"/>
        <end position="203"/>
    </location>
</feature>
<dbReference type="GO" id="GO:0061710">
    <property type="term" value="F:L-threonylcarbamoyladenylate synthase"/>
    <property type="evidence" value="ECO:0007669"/>
    <property type="project" value="UniProtKB-EC"/>
</dbReference>
<keyword evidence="9" id="KW-0547">Nucleotide-binding</keyword>
<accession>A0A6C0M148</accession>
<dbReference type="EMBL" id="MN740584">
    <property type="protein sequence ID" value="QHU35232.1"/>
    <property type="molecule type" value="Genomic_DNA"/>
</dbReference>
<reference evidence="14" key="1">
    <citation type="journal article" date="2020" name="Nature">
        <title>Giant virus diversity and host interactions through global metagenomics.</title>
        <authorList>
            <person name="Schulz F."/>
            <person name="Roux S."/>
            <person name="Paez-Espino D."/>
            <person name="Jungbluth S."/>
            <person name="Walsh D.A."/>
            <person name="Denef V.J."/>
            <person name="McMahon K.D."/>
            <person name="Konstantinidis K.T."/>
            <person name="Eloe-Fadrosh E.A."/>
            <person name="Kyrpides N.C."/>
            <person name="Woyke T."/>
        </authorList>
    </citation>
    <scope>NUCLEOTIDE SEQUENCE</scope>
    <source>
        <strain evidence="14">GVMAG-S-1017745-26</strain>
    </source>
</reference>
<name>A0A6C0M148_9ZZZZ</name>
<dbReference type="AlphaFoldDB" id="A0A6C0M148"/>
<evidence type="ECO:0000256" key="4">
    <source>
        <dbReference type="ARBA" id="ARBA00015492"/>
    </source>
</evidence>
<evidence type="ECO:0000256" key="7">
    <source>
        <dbReference type="ARBA" id="ARBA00022694"/>
    </source>
</evidence>
<dbReference type="SUPFAM" id="SSF55821">
    <property type="entry name" value="YrdC/RibB"/>
    <property type="match status" value="1"/>
</dbReference>
<dbReference type="GO" id="GO:0003725">
    <property type="term" value="F:double-stranded RNA binding"/>
    <property type="evidence" value="ECO:0007669"/>
    <property type="project" value="InterPro"/>
</dbReference>
<dbReference type="FunFam" id="3.90.870.10:FF:000009">
    <property type="entry name" value="Threonylcarbamoyl-AMP synthase, putative"/>
    <property type="match status" value="1"/>
</dbReference>
<proteinExistence type="inferred from homology"/>
<organism evidence="14">
    <name type="scientific">viral metagenome</name>
    <dbReference type="NCBI Taxonomy" id="1070528"/>
    <lineage>
        <taxon>unclassified sequences</taxon>
        <taxon>metagenomes</taxon>
        <taxon>organismal metagenomes</taxon>
    </lineage>
</organism>
<keyword evidence="6" id="KW-0808">Transferase</keyword>
<protein>
    <recommendedName>
        <fullName evidence="4">Threonylcarbamoyl-AMP synthase</fullName>
        <ecNumber evidence="3">2.7.7.87</ecNumber>
    </recommendedName>
    <alternativeName>
        <fullName evidence="11">L-threonylcarbamoyladenylate synthase</fullName>
    </alternativeName>
</protein>
<dbReference type="Gene3D" id="3.40.50.11030">
    <property type="entry name" value="Threonylcarbamoyl-AMP synthase, C-terminal domain"/>
    <property type="match status" value="1"/>
</dbReference>
<dbReference type="InterPro" id="IPR017945">
    <property type="entry name" value="DHBP_synth_RibB-like_a/b_dom"/>
</dbReference>
<evidence type="ECO:0000256" key="12">
    <source>
        <dbReference type="ARBA" id="ARBA00048366"/>
    </source>
</evidence>
<dbReference type="PANTHER" id="PTHR17490:SF16">
    <property type="entry name" value="THREONYLCARBAMOYL-AMP SYNTHASE"/>
    <property type="match status" value="1"/>
</dbReference>
<dbReference type="Pfam" id="PF01300">
    <property type="entry name" value="Sua5_yciO_yrdC"/>
    <property type="match status" value="1"/>
</dbReference>
<dbReference type="InterPro" id="IPR050156">
    <property type="entry name" value="TC-AMP_synthase_SUA5"/>
</dbReference>
<keyword evidence="7" id="KW-0819">tRNA processing</keyword>
<dbReference type="PIRSF" id="PIRSF004930">
    <property type="entry name" value="Tln_factor_SUA5"/>
    <property type="match status" value="1"/>
</dbReference>
<dbReference type="InterPro" id="IPR005145">
    <property type="entry name" value="Sua5_C"/>
</dbReference>
<dbReference type="PANTHER" id="PTHR17490">
    <property type="entry name" value="SUA5"/>
    <property type="match status" value="1"/>
</dbReference>
<dbReference type="NCBIfam" id="TIGR00057">
    <property type="entry name" value="L-threonylcarbamoyladenylate synthase"/>
    <property type="match status" value="1"/>
</dbReference>
<evidence type="ECO:0000256" key="1">
    <source>
        <dbReference type="ARBA" id="ARBA00004496"/>
    </source>
</evidence>
<evidence type="ECO:0000256" key="3">
    <source>
        <dbReference type="ARBA" id="ARBA00012584"/>
    </source>
</evidence>
<dbReference type="InterPro" id="IPR038385">
    <property type="entry name" value="Sua5/YwlC_C"/>
</dbReference>
<evidence type="ECO:0000256" key="2">
    <source>
        <dbReference type="ARBA" id="ARBA00007663"/>
    </source>
</evidence>
<dbReference type="GO" id="GO:0005524">
    <property type="term" value="F:ATP binding"/>
    <property type="evidence" value="ECO:0007669"/>
    <property type="project" value="UniProtKB-KW"/>
</dbReference>
<dbReference type="GO" id="GO:0006450">
    <property type="term" value="P:regulation of translational fidelity"/>
    <property type="evidence" value="ECO:0007669"/>
    <property type="project" value="TreeGrafter"/>
</dbReference>
<dbReference type="EC" id="2.7.7.87" evidence="3"/>
<dbReference type="PROSITE" id="PS51163">
    <property type="entry name" value="YRDC"/>
    <property type="match status" value="1"/>
</dbReference>
<evidence type="ECO:0000256" key="10">
    <source>
        <dbReference type="ARBA" id="ARBA00022840"/>
    </source>
</evidence>
<evidence type="ECO:0000256" key="8">
    <source>
        <dbReference type="ARBA" id="ARBA00022695"/>
    </source>
</evidence>